<feature type="transmembrane region" description="Helical" evidence="1">
    <location>
        <begin position="182"/>
        <end position="199"/>
    </location>
</feature>
<dbReference type="GO" id="GO:0003882">
    <property type="term" value="F:CDP-diacylglycerol-serine O-phosphatidyltransferase activity"/>
    <property type="evidence" value="ECO:0007669"/>
    <property type="project" value="UniProtKB-EC"/>
</dbReference>
<dbReference type="InterPro" id="IPR043130">
    <property type="entry name" value="CDP-OH_PTrfase_TM_dom"/>
</dbReference>
<feature type="transmembrane region" description="Helical" evidence="1">
    <location>
        <begin position="33"/>
        <end position="51"/>
    </location>
</feature>
<dbReference type="OrthoDB" id="9777147at2"/>
<keyword evidence="1" id="KW-1133">Transmembrane helix</keyword>
<evidence type="ECO:0000256" key="1">
    <source>
        <dbReference type="SAM" id="Phobius"/>
    </source>
</evidence>
<dbReference type="Proteomes" id="UP000032740">
    <property type="component" value="Chromosome"/>
</dbReference>
<evidence type="ECO:0000313" key="2">
    <source>
        <dbReference type="EMBL" id="CCV64984.1"/>
    </source>
</evidence>
<dbReference type="STRING" id="1318466.BN85414070"/>
<dbReference type="EMBL" id="FO681347">
    <property type="protein sequence ID" value="CCV64984.1"/>
    <property type="molecule type" value="Genomic_DNA"/>
</dbReference>
<gene>
    <name evidence="2" type="primary">pssA</name>
    <name evidence="2" type="ORF">BN85414070</name>
</gene>
<dbReference type="InterPro" id="IPR000462">
    <property type="entry name" value="CDP-OH_P_trans"/>
</dbReference>
<dbReference type="GO" id="GO:0008654">
    <property type="term" value="P:phospholipid biosynthetic process"/>
    <property type="evidence" value="ECO:0007669"/>
    <property type="project" value="InterPro"/>
</dbReference>
<evidence type="ECO:0000313" key="3">
    <source>
        <dbReference type="Proteomes" id="UP000032740"/>
    </source>
</evidence>
<feature type="transmembrane region" description="Helical" evidence="1">
    <location>
        <begin position="71"/>
        <end position="88"/>
    </location>
</feature>
<keyword evidence="3" id="KW-1185">Reference proteome</keyword>
<accession>U4KLU8</accession>
<sequence>MIGFYNYTVYLTYANLISAIFGIGYALNGRPLSAVLCLALAGFFDMFDGVVARTKQRNSFEKRYGVQIDSLADMVSFGLLPAVIGYTIGLNTWYGAALMVLYPLAALIRLAYFNVLTEEDKEFASSGFIGLPVTSSAIVFPAIFVFKRVMGADFKYLYAAIMAVVLVLFVSKIKVKKLSQKGLIALTVIGAIIITVLIICKSKGVL</sequence>
<dbReference type="Gene3D" id="1.20.120.1760">
    <property type="match status" value="1"/>
</dbReference>
<dbReference type="GO" id="GO:0016020">
    <property type="term" value="C:membrane"/>
    <property type="evidence" value="ECO:0007669"/>
    <property type="project" value="InterPro"/>
</dbReference>
<reference evidence="2 3" key="1">
    <citation type="journal article" date="2013" name="J. Mol. Microbiol. Biotechnol.">
        <title>Analysis of the Complete Genomes of Acholeplasma brassicae , A. palmae and A. laidlawii and Their Comparison to the Obligate Parasites from ' Candidatus Phytoplasma'.</title>
        <authorList>
            <person name="Kube M."/>
            <person name="Siewert C."/>
            <person name="Migdoll A.M."/>
            <person name="Duduk B."/>
            <person name="Holz S."/>
            <person name="Rabus R."/>
            <person name="Seemuller E."/>
            <person name="Mitrovic J."/>
            <person name="Muller I."/>
            <person name="Buttner C."/>
            <person name="Reinhardt R."/>
        </authorList>
    </citation>
    <scope>NUCLEOTIDE SEQUENCE [LARGE SCALE GENOMIC DNA]</scope>
    <source>
        <strain evidence="2 3">J233</strain>
    </source>
</reference>
<feature type="transmembrane region" description="Helical" evidence="1">
    <location>
        <begin position="7"/>
        <end position="27"/>
    </location>
</feature>
<dbReference type="KEGG" id="apal:BN85414070"/>
<name>U4KLU8_ALTPJ</name>
<dbReference type="Pfam" id="PF01066">
    <property type="entry name" value="CDP-OH_P_transf"/>
    <property type="match status" value="1"/>
</dbReference>
<keyword evidence="1" id="KW-0472">Membrane</keyword>
<feature type="transmembrane region" description="Helical" evidence="1">
    <location>
        <begin position="124"/>
        <end position="144"/>
    </location>
</feature>
<feature type="transmembrane region" description="Helical" evidence="1">
    <location>
        <begin position="156"/>
        <end position="175"/>
    </location>
</feature>
<keyword evidence="1" id="KW-0812">Transmembrane</keyword>
<proteinExistence type="predicted"/>
<dbReference type="AlphaFoldDB" id="U4KLU8"/>
<organism evidence="2 3">
    <name type="scientific">Alteracholeplasma palmae (strain ATCC 49389 / J233)</name>
    <name type="common">Acholeplasma palmae</name>
    <dbReference type="NCBI Taxonomy" id="1318466"/>
    <lineage>
        <taxon>Bacteria</taxon>
        <taxon>Bacillati</taxon>
        <taxon>Mycoplasmatota</taxon>
        <taxon>Mollicutes</taxon>
        <taxon>Acholeplasmatales</taxon>
        <taxon>Acholeplasmataceae</taxon>
        <taxon>Acholeplasma</taxon>
    </lineage>
</organism>
<dbReference type="RefSeq" id="WP_030003867.1">
    <property type="nucleotide sequence ID" value="NC_022538.1"/>
</dbReference>
<feature type="transmembrane region" description="Helical" evidence="1">
    <location>
        <begin position="94"/>
        <end position="112"/>
    </location>
</feature>
<keyword evidence="2" id="KW-0808">Transferase</keyword>
<dbReference type="EC" id="2.7.8.8" evidence="2"/>
<protein>
    <submittedName>
        <fullName evidence="2">Phosphatidylserine synthase</fullName>
        <ecNumber evidence="2">2.7.8.8</ecNumber>
    </submittedName>
</protein>
<dbReference type="HOGENOM" id="CLU_049944_4_0_14"/>